<accession>A0ABW7QD54</accession>
<reference evidence="3 4" key="1">
    <citation type="submission" date="2024-09" db="EMBL/GenBank/DDBJ databases">
        <authorList>
            <person name="Pan X."/>
        </authorList>
    </citation>
    <scope>NUCLEOTIDE SEQUENCE [LARGE SCALE GENOMIC DNA]</scope>
    <source>
        <strain evidence="3 4">B2969</strain>
    </source>
</reference>
<organism evidence="3 4">
    <name type="scientific">Microbacterium alkaliflavum</name>
    <dbReference type="NCBI Taxonomy" id="3248839"/>
    <lineage>
        <taxon>Bacteria</taxon>
        <taxon>Bacillati</taxon>
        <taxon>Actinomycetota</taxon>
        <taxon>Actinomycetes</taxon>
        <taxon>Micrococcales</taxon>
        <taxon>Microbacteriaceae</taxon>
        <taxon>Microbacterium</taxon>
    </lineage>
</organism>
<protein>
    <submittedName>
        <fullName evidence="3">Head GIN domain-containing protein</fullName>
    </submittedName>
</protein>
<evidence type="ECO:0000259" key="2">
    <source>
        <dbReference type="Pfam" id="PF10988"/>
    </source>
</evidence>
<dbReference type="Pfam" id="PF10988">
    <property type="entry name" value="DUF2807"/>
    <property type="match status" value="1"/>
</dbReference>
<dbReference type="RefSeq" id="WP_397558215.1">
    <property type="nucleotide sequence ID" value="NZ_JBIQWL010000012.1"/>
</dbReference>
<evidence type="ECO:0000313" key="3">
    <source>
        <dbReference type="EMBL" id="MFH8252784.1"/>
    </source>
</evidence>
<comment type="caution">
    <text evidence="3">The sequence shown here is derived from an EMBL/GenBank/DDBJ whole genome shotgun (WGS) entry which is preliminary data.</text>
</comment>
<dbReference type="PANTHER" id="PTHR39200">
    <property type="entry name" value="HYPOTHETICAL EXPORTED PROTEIN"/>
    <property type="match status" value="1"/>
</dbReference>
<dbReference type="Gene3D" id="2.160.20.120">
    <property type="match status" value="1"/>
</dbReference>
<dbReference type="Proteomes" id="UP001610861">
    <property type="component" value="Unassembled WGS sequence"/>
</dbReference>
<dbReference type="PANTHER" id="PTHR39200:SF1">
    <property type="entry name" value="AUTO-TRANSPORTER ADHESIN HEAD GIN DOMAIN-CONTAINING PROTEIN-RELATED"/>
    <property type="match status" value="1"/>
</dbReference>
<proteinExistence type="predicted"/>
<dbReference type="InterPro" id="IPR021255">
    <property type="entry name" value="DUF2807"/>
</dbReference>
<evidence type="ECO:0000256" key="1">
    <source>
        <dbReference type="SAM" id="MobiDB-lite"/>
    </source>
</evidence>
<sequence>MRTIHSLAVLGAAASVLVLSGCVPFIASGPMTSQDREVDAVTTVVLDSSGDLSISEGEPKLVVHAPEDALEHLTSDVEGDTLVLGVKPGFDLGLGKVRYELTLPALQAVELNGSGDVESTVSASGTVRLTVEGSGDVTWTGLDAERVEVGLSGSGDLELRGSATELEIQLDGSGSVDAEHLDTQNAVVAIGGSGDADVTASGSLSVDISGSGRVTYSGDPELDSNVSGSGEVVRR</sequence>
<gene>
    <name evidence="3" type="ORF">ACH3VR_20630</name>
</gene>
<feature type="region of interest" description="Disordered" evidence="1">
    <location>
        <begin position="215"/>
        <end position="235"/>
    </location>
</feature>
<evidence type="ECO:0000313" key="4">
    <source>
        <dbReference type="Proteomes" id="UP001610861"/>
    </source>
</evidence>
<dbReference type="PROSITE" id="PS51257">
    <property type="entry name" value="PROKAR_LIPOPROTEIN"/>
    <property type="match status" value="1"/>
</dbReference>
<feature type="domain" description="Putative auto-transporter adhesin head GIN" evidence="2">
    <location>
        <begin position="44"/>
        <end position="220"/>
    </location>
</feature>
<keyword evidence="4" id="KW-1185">Reference proteome</keyword>
<name>A0ABW7QD54_9MICO</name>
<dbReference type="EMBL" id="JBIQWL010000012">
    <property type="protein sequence ID" value="MFH8252784.1"/>
    <property type="molecule type" value="Genomic_DNA"/>
</dbReference>